<dbReference type="SUPFAM" id="SSF51445">
    <property type="entry name" value="(Trans)glycosidases"/>
    <property type="match status" value="1"/>
</dbReference>
<dbReference type="Gene3D" id="3.20.20.70">
    <property type="entry name" value="Aldolase class I"/>
    <property type="match status" value="1"/>
</dbReference>
<feature type="chain" id="PRO_5013063850" description="Alpha-galactosidase" evidence="8">
    <location>
        <begin position="19"/>
        <end position="409"/>
    </location>
</feature>
<keyword evidence="6 7" id="KW-0326">Glycosidase</keyword>
<keyword evidence="7" id="KW-1015">Disulfide bond</keyword>
<comment type="similarity">
    <text evidence="2 7">Belongs to the glycosyl hydrolase 27 family.</text>
</comment>
<evidence type="ECO:0000256" key="7">
    <source>
        <dbReference type="RuleBase" id="RU361168"/>
    </source>
</evidence>
<evidence type="ECO:0000256" key="6">
    <source>
        <dbReference type="ARBA" id="ARBA00023295"/>
    </source>
</evidence>
<evidence type="ECO:0000313" key="10">
    <source>
        <dbReference type="EMBL" id="CZR58739.1"/>
    </source>
</evidence>
<dbReference type="PRINTS" id="PR00740">
    <property type="entry name" value="GLHYDRLASE27"/>
</dbReference>
<dbReference type="GO" id="GO:0004557">
    <property type="term" value="F:alpha-galactosidase activity"/>
    <property type="evidence" value="ECO:0007669"/>
    <property type="project" value="UniProtKB-EC"/>
</dbReference>
<gene>
    <name evidence="10" type="ORF">PAC_08631</name>
</gene>
<keyword evidence="5 7" id="KW-0378">Hydrolase</keyword>
<reference evidence="10 11" key="1">
    <citation type="submission" date="2016-03" db="EMBL/GenBank/DDBJ databases">
        <authorList>
            <person name="Ploux O."/>
        </authorList>
    </citation>
    <scope>NUCLEOTIDE SEQUENCE [LARGE SCALE GENOMIC DNA]</scope>
    <source>
        <strain evidence="10 11">UAMH 11012</strain>
    </source>
</reference>
<evidence type="ECO:0000313" key="11">
    <source>
        <dbReference type="Proteomes" id="UP000184330"/>
    </source>
</evidence>
<dbReference type="InterPro" id="IPR013785">
    <property type="entry name" value="Aldolase_TIM"/>
</dbReference>
<accession>A0A1L7X138</accession>
<keyword evidence="11" id="KW-1185">Reference proteome</keyword>
<dbReference type="CDD" id="cd14792">
    <property type="entry name" value="GH27"/>
    <property type="match status" value="1"/>
</dbReference>
<dbReference type="GO" id="GO:0005975">
    <property type="term" value="P:carbohydrate metabolic process"/>
    <property type="evidence" value="ECO:0007669"/>
    <property type="project" value="InterPro"/>
</dbReference>
<dbReference type="SUPFAM" id="SSF51011">
    <property type="entry name" value="Glycosyl hydrolase domain"/>
    <property type="match status" value="1"/>
</dbReference>
<feature type="domain" description="Alpha galactosidase C-terminal" evidence="9">
    <location>
        <begin position="329"/>
        <end position="404"/>
    </location>
</feature>
<evidence type="ECO:0000256" key="1">
    <source>
        <dbReference type="ARBA" id="ARBA00001255"/>
    </source>
</evidence>
<feature type="signal peptide" evidence="8">
    <location>
        <begin position="1"/>
        <end position="18"/>
    </location>
</feature>
<dbReference type="OrthoDB" id="5795902at2759"/>
<dbReference type="Pfam" id="PF16499">
    <property type="entry name" value="Melibiase_2"/>
    <property type="match status" value="1"/>
</dbReference>
<evidence type="ECO:0000256" key="3">
    <source>
        <dbReference type="ARBA" id="ARBA00012755"/>
    </source>
</evidence>
<dbReference type="Gene3D" id="2.60.40.1180">
    <property type="entry name" value="Golgi alpha-mannosidase II"/>
    <property type="match status" value="1"/>
</dbReference>
<dbReference type="AlphaFoldDB" id="A0A1L7X138"/>
<dbReference type="InterPro" id="IPR013780">
    <property type="entry name" value="Glyco_hydro_b"/>
</dbReference>
<dbReference type="EMBL" id="FJOG01000012">
    <property type="protein sequence ID" value="CZR58739.1"/>
    <property type="molecule type" value="Genomic_DNA"/>
</dbReference>
<dbReference type="InterPro" id="IPR017853">
    <property type="entry name" value="GH"/>
</dbReference>
<dbReference type="STRING" id="576137.A0A1L7X138"/>
<evidence type="ECO:0000256" key="2">
    <source>
        <dbReference type="ARBA" id="ARBA00009743"/>
    </source>
</evidence>
<dbReference type="PANTHER" id="PTHR11452">
    <property type="entry name" value="ALPHA-GALACTOSIDASE/ALPHA-N-ACETYLGALACTOSAMINIDASE"/>
    <property type="match status" value="1"/>
</dbReference>
<organism evidence="10 11">
    <name type="scientific">Phialocephala subalpina</name>
    <dbReference type="NCBI Taxonomy" id="576137"/>
    <lineage>
        <taxon>Eukaryota</taxon>
        <taxon>Fungi</taxon>
        <taxon>Dikarya</taxon>
        <taxon>Ascomycota</taxon>
        <taxon>Pezizomycotina</taxon>
        <taxon>Leotiomycetes</taxon>
        <taxon>Helotiales</taxon>
        <taxon>Mollisiaceae</taxon>
        <taxon>Phialocephala</taxon>
        <taxon>Phialocephala fortinii species complex</taxon>
    </lineage>
</organism>
<name>A0A1L7X138_9HELO</name>
<dbReference type="Proteomes" id="UP000184330">
    <property type="component" value="Unassembled WGS sequence"/>
</dbReference>
<evidence type="ECO:0000256" key="5">
    <source>
        <dbReference type="ARBA" id="ARBA00022801"/>
    </source>
</evidence>
<keyword evidence="4 8" id="KW-0732">Signal</keyword>
<dbReference type="PANTHER" id="PTHR11452:SF75">
    <property type="entry name" value="ALPHA-GALACTOSIDASE MEL1"/>
    <property type="match status" value="1"/>
</dbReference>
<sequence length="409" mass="46093">MLVLTTLLVLAAVVKVRCLSNGLAMTPPMGWDSWNMFGEQINETLVRQTMDAMEKFGLRNAGFVYINLDDGWQHYRANRTDKPLEADPVKFPSGIKALAEYAHSRGFKLGLYGAPGQTTCSGFTGSEGKEKEDAALYASWGVDHLKYDSCCSHMFATKAQVQKVILDMSTALMNQTHPIVYHACHCGWQDVWEWAAVEGANHWRIGQDISDDFNYPGLRDGYYYDVLDMIDRGNNITKYSGPGHWNDYDMLIVNLNGKSTQLVGTGASNTEYRTHFSLWCMVASPLLIGSDVRYMDNYTVETLTNKEMIAINQDPLGNAAVKVADAYNGTLQSYAKNISDGSIAVALINRGTETVIMGTMPLIKDWNLSWPTYRLRDLWQHKDFGTLNSTYWVEVMSHETKVYQMWQVK</sequence>
<evidence type="ECO:0000256" key="8">
    <source>
        <dbReference type="SAM" id="SignalP"/>
    </source>
</evidence>
<dbReference type="Pfam" id="PF17801">
    <property type="entry name" value="Melibiase_C"/>
    <property type="match status" value="1"/>
</dbReference>
<evidence type="ECO:0000259" key="9">
    <source>
        <dbReference type="Pfam" id="PF17801"/>
    </source>
</evidence>
<dbReference type="EC" id="3.2.1.22" evidence="3 7"/>
<proteinExistence type="inferred from homology"/>
<dbReference type="InterPro" id="IPR041233">
    <property type="entry name" value="Melibiase_C"/>
</dbReference>
<dbReference type="InterPro" id="IPR002241">
    <property type="entry name" value="Glyco_hydro_27"/>
</dbReference>
<comment type="catalytic activity">
    <reaction evidence="1 7">
        <text>Hydrolysis of terminal, non-reducing alpha-D-galactose residues in alpha-D-galactosides, including galactose oligosaccharides, galactomannans and galactolipids.</text>
        <dbReference type="EC" id="3.2.1.22"/>
    </reaction>
</comment>
<protein>
    <recommendedName>
        <fullName evidence="3 7">Alpha-galactosidase</fullName>
        <ecNumber evidence="3 7">3.2.1.22</ecNumber>
    </recommendedName>
    <alternativeName>
        <fullName evidence="7">Melibiase</fullName>
    </alternativeName>
</protein>
<evidence type="ECO:0000256" key="4">
    <source>
        <dbReference type="ARBA" id="ARBA00022729"/>
    </source>
</evidence>
<dbReference type="FunFam" id="3.20.20.70:FF:000286">
    <property type="entry name" value="Alpha-galactosidase"/>
    <property type="match status" value="1"/>
</dbReference>